<evidence type="ECO:0000313" key="2">
    <source>
        <dbReference type="Proteomes" id="UP000274822"/>
    </source>
</evidence>
<organism evidence="1 2">
    <name type="scientific">Jimgerdemannia flammicorona</name>
    <dbReference type="NCBI Taxonomy" id="994334"/>
    <lineage>
        <taxon>Eukaryota</taxon>
        <taxon>Fungi</taxon>
        <taxon>Fungi incertae sedis</taxon>
        <taxon>Mucoromycota</taxon>
        <taxon>Mucoromycotina</taxon>
        <taxon>Endogonomycetes</taxon>
        <taxon>Endogonales</taxon>
        <taxon>Endogonaceae</taxon>
        <taxon>Jimgerdemannia</taxon>
    </lineage>
</organism>
<dbReference type="EMBL" id="RBNJ01016487">
    <property type="protein sequence ID" value="RUS24298.1"/>
    <property type="molecule type" value="Genomic_DNA"/>
</dbReference>
<accession>A0A433Q3G7</accession>
<proteinExistence type="predicted"/>
<dbReference type="AlphaFoldDB" id="A0A433Q3G7"/>
<evidence type="ECO:0000313" key="1">
    <source>
        <dbReference type="EMBL" id="RUS24298.1"/>
    </source>
</evidence>
<sequence>MQRRRVIWGCESPPPFPPPPFVAAAWNYLGIVLDLSSIPENDRVERMPATAKAMRRRQTTDQLGCLRWTTRGGQGPSLNLDWVRECIRLCEQGEWCALRYPRICAGRLARGCRESRILFENI</sequence>
<keyword evidence="2" id="KW-1185">Reference proteome</keyword>
<name>A0A433Q3G7_9FUNG</name>
<reference evidence="1 2" key="1">
    <citation type="journal article" date="2018" name="New Phytol.">
        <title>Phylogenomics of Endogonaceae and evolution of mycorrhizas within Mucoromycota.</title>
        <authorList>
            <person name="Chang Y."/>
            <person name="Desiro A."/>
            <person name="Na H."/>
            <person name="Sandor L."/>
            <person name="Lipzen A."/>
            <person name="Clum A."/>
            <person name="Barry K."/>
            <person name="Grigoriev I.V."/>
            <person name="Martin F.M."/>
            <person name="Stajich J.E."/>
            <person name="Smith M.E."/>
            <person name="Bonito G."/>
            <person name="Spatafora J.W."/>
        </authorList>
    </citation>
    <scope>NUCLEOTIDE SEQUENCE [LARGE SCALE GENOMIC DNA]</scope>
    <source>
        <strain evidence="1 2">AD002</strain>
    </source>
</reference>
<protein>
    <submittedName>
        <fullName evidence="1">Uncharacterized protein</fullName>
    </submittedName>
</protein>
<dbReference type="Proteomes" id="UP000274822">
    <property type="component" value="Unassembled WGS sequence"/>
</dbReference>
<gene>
    <name evidence="1" type="ORF">BC938DRAFT_473812</name>
</gene>
<comment type="caution">
    <text evidence="1">The sequence shown here is derived from an EMBL/GenBank/DDBJ whole genome shotgun (WGS) entry which is preliminary data.</text>
</comment>